<name>A0ABY9HAT1_9MOLU</name>
<accession>A0ABY9HAT1</accession>
<feature type="domain" description="Prohead serine protease" evidence="6">
    <location>
        <begin position="49"/>
        <end position="178"/>
    </location>
</feature>
<dbReference type="Pfam" id="PF04586">
    <property type="entry name" value="Peptidase_S78"/>
    <property type="match status" value="1"/>
</dbReference>
<proteinExistence type="predicted"/>
<evidence type="ECO:0000313" key="8">
    <source>
        <dbReference type="Proteomes" id="UP001237011"/>
    </source>
</evidence>
<dbReference type="Proteomes" id="UP001237011">
    <property type="component" value="Chromosome"/>
</dbReference>
<keyword evidence="4" id="KW-0175">Coiled coil</keyword>
<keyword evidence="8" id="KW-1185">Reference proteome</keyword>
<dbReference type="GO" id="GO:0006508">
    <property type="term" value="P:proteolysis"/>
    <property type="evidence" value="ECO:0007669"/>
    <property type="project" value="UniProtKB-KW"/>
</dbReference>
<keyword evidence="2 7" id="KW-0645">Protease</keyword>
<protein>
    <submittedName>
        <fullName evidence="7">HK97 family phage prohead protease</fullName>
    </submittedName>
</protein>
<reference evidence="7" key="1">
    <citation type="submission" date="2023-08" db="EMBL/GenBank/DDBJ databases">
        <title>Complete genome sequence of Mycoplasma seminis 2200.</title>
        <authorList>
            <person name="Spergser J."/>
        </authorList>
    </citation>
    <scope>NUCLEOTIDE SEQUENCE [LARGE SCALE GENOMIC DNA]</scope>
    <source>
        <strain evidence="7">2200</strain>
    </source>
</reference>
<dbReference type="EMBL" id="CP132191">
    <property type="protein sequence ID" value="WLP85290.1"/>
    <property type="molecule type" value="Genomic_DNA"/>
</dbReference>
<organism evidence="7 8">
    <name type="scientific">Mycoplasma seminis</name>
    <dbReference type="NCBI Taxonomy" id="512749"/>
    <lineage>
        <taxon>Bacteria</taxon>
        <taxon>Bacillati</taxon>
        <taxon>Mycoplasmatota</taxon>
        <taxon>Mollicutes</taxon>
        <taxon>Mycoplasmataceae</taxon>
        <taxon>Mycoplasma</taxon>
    </lineage>
</organism>
<evidence type="ECO:0000256" key="3">
    <source>
        <dbReference type="ARBA" id="ARBA00022801"/>
    </source>
</evidence>
<keyword evidence="1" id="KW-1188">Viral release from host cell</keyword>
<feature type="region of interest" description="Disordered" evidence="5">
    <location>
        <begin position="216"/>
        <end position="236"/>
    </location>
</feature>
<gene>
    <name evidence="7" type="ORF">Q8852_03125</name>
</gene>
<evidence type="ECO:0000256" key="1">
    <source>
        <dbReference type="ARBA" id="ARBA00022612"/>
    </source>
</evidence>
<dbReference type="GO" id="GO:0008233">
    <property type="term" value="F:peptidase activity"/>
    <property type="evidence" value="ECO:0007669"/>
    <property type="project" value="UniProtKB-KW"/>
</dbReference>
<evidence type="ECO:0000256" key="4">
    <source>
        <dbReference type="SAM" id="Coils"/>
    </source>
</evidence>
<dbReference type="InterPro" id="IPR054613">
    <property type="entry name" value="Peptidase_S78_dom"/>
</dbReference>
<evidence type="ECO:0000259" key="6">
    <source>
        <dbReference type="Pfam" id="PF04586"/>
    </source>
</evidence>
<dbReference type="RefSeq" id="WP_305937726.1">
    <property type="nucleotide sequence ID" value="NZ_CP132191.1"/>
</dbReference>
<evidence type="ECO:0000313" key="7">
    <source>
        <dbReference type="EMBL" id="WLP85290.1"/>
    </source>
</evidence>
<feature type="coiled-coil region" evidence="4">
    <location>
        <begin position="244"/>
        <end position="271"/>
    </location>
</feature>
<sequence>MAEIKNKYVYITARQKPVLQEQEKQGRKIELTIELDSWSPAYPLYEDKKYREKIDLNCFDFEKPINELELNSYLDHKISIEHLLASTKNKTMEVRKDGSTIIAVLKVDENDKLSKKTADLIQQGVITSNSFIFQPIETEYKSYKPSEQQDGIALEVIHKKAKLISIDPVYEGFYSQDKCRAYNKDNEFLNDEYIKHIDKGEPVEQNTQEQIIKPTEETQEQETRQEPQPQEEQTPQFQEMVNEFREIRQTIEQTVENFKKLQEQQEQQQRETVNDEQHNEITRAVLETLTTKGEPVDLKEIKNKIRRNKKLNQDELDALYRANAQALSEEDKKQVGLTAAQGDVVLENINKRALDGTTNLKGLAVVETFTESGILTEWEAVFPELTDFARKVNLTGLDTLVTRVYVADKKDVPVIAEAAESTEFGGSTFAVTLSPKRRSVKVATNESLTLAEQLISAQVQNATNGILESVRKGLYADIYKHAATTFNAETYTGGATAEAKRLTKETNKITFADIDGVATELKAQYGENALANYFIVMHPDVYAELKRSLITDTSSSLIKDLYDIKNDTFKGARIIVTEKYPVKTFNKGDKAVLFLPKDQILVYGLSVVAQDDPYTGLSRGIHYTIVGTRGEVKLVDPFTYTRFLEVK</sequence>
<dbReference type="SUPFAM" id="SSF56563">
    <property type="entry name" value="Major capsid protein gp5"/>
    <property type="match status" value="1"/>
</dbReference>
<keyword evidence="3" id="KW-0378">Hydrolase</keyword>
<evidence type="ECO:0000256" key="5">
    <source>
        <dbReference type="SAM" id="MobiDB-lite"/>
    </source>
</evidence>
<evidence type="ECO:0000256" key="2">
    <source>
        <dbReference type="ARBA" id="ARBA00022670"/>
    </source>
</evidence>
<feature type="compositionally biased region" description="Low complexity" evidence="5">
    <location>
        <begin position="226"/>
        <end position="236"/>
    </location>
</feature>